<dbReference type="EMBL" id="JPRK01000008">
    <property type="protein sequence ID" value="KIO52868.1"/>
    <property type="molecule type" value="Genomic_DNA"/>
</dbReference>
<dbReference type="Proteomes" id="UP000032061">
    <property type="component" value="Unassembled WGS sequence"/>
</dbReference>
<evidence type="ECO:0008006" key="5">
    <source>
        <dbReference type="Google" id="ProtNLM"/>
    </source>
</evidence>
<dbReference type="Proteomes" id="UP000198302">
    <property type="component" value="Unassembled WGS sequence"/>
</dbReference>
<gene>
    <name evidence="2" type="ORF">B0A73_07455</name>
    <name evidence="1" type="ORF">IW18_10045</name>
</gene>
<reference evidence="2 4" key="2">
    <citation type="submission" date="2016-11" db="EMBL/GenBank/DDBJ databases">
        <title>Whole genomes of Flavobacteriaceae.</title>
        <authorList>
            <person name="Stine C."/>
            <person name="Li C."/>
            <person name="Tadesse D."/>
        </authorList>
    </citation>
    <scope>NUCLEOTIDE SEQUENCE [LARGE SCALE GENOMIC DNA]</scope>
    <source>
        <strain evidence="2 4">ATCC 51468</strain>
    </source>
</reference>
<dbReference type="PROSITE" id="PS51257">
    <property type="entry name" value="PROKAR_LIPOPROTEIN"/>
    <property type="match status" value="1"/>
</dbReference>
<evidence type="ECO:0000313" key="1">
    <source>
        <dbReference type="EMBL" id="KIO52868.1"/>
    </source>
</evidence>
<dbReference type="RefSeq" id="WP_041517448.1">
    <property type="nucleotide sequence ID" value="NZ_JPRK01000008.1"/>
</dbReference>
<evidence type="ECO:0000313" key="3">
    <source>
        <dbReference type="Proteomes" id="UP000032061"/>
    </source>
</evidence>
<protein>
    <recommendedName>
        <fullName evidence="5">Lipoprotein</fullName>
    </recommendedName>
</protein>
<dbReference type="STRING" id="37752.IW18_10045"/>
<organism evidence="1 3">
    <name type="scientific">Flavobacterium hibernum</name>
    <dbReference type="NCBI Taxonomy" id="37752"/>
    <lineage>
        <taxon>Bacteria</taxon>
        <taxon>Pseudomonadati</taxon>
        <taxon>Bacteroidota</taxon>
        <taxon>Flavobacteriia</taxon>
        <taxon>Flavobacteriales</taxon>
        <taxon>Flavobacteriaceae</taxon>
        <taxon>Flavobacterium</taxon>
    </lineage>
</organism>
<reference evidence="1 3" key="1">
    <citation type="submission" date="2015-01" db="EMBL/GenBank/DDBJ databases">
        <title>Genome of Flavobacterium hibernum DSM 12611.</title>
        <authorList>
            <person name="Stropko S.J."/>
            <person name="Pipes S.E."/>
            <person name="Newman J.D."/>
        </authorList>
    </citation>
    <scope>NUCLEOTIDE SEQUENCE [LARGE SCALE GENOMIC DNA]</scope>
    <source>
        <strain evidence="1 3">DSM 12611</strain>
    </source>
</reference>
<dbReference type="AlphaFoldDB" id="A0A0D0EVE1"/>
<sequence length="132" mass="15202">MKTYKLIILMCSFYFLFSCSKEKEVKILGYAYNNDRIIVSIEGNVLFDKSIYGTIDKENLCSFYEPKIKISSSDIQVNFKIDSSGVSVLDTVITISSKIKAPFVSFIHPSKKSKHKRKIFLGDDNDERFFKD</sequence>
<accession>A0A0D0EVE1</accession>
<dbReference type="EMBL" id="MUGX01000010">
    <property type="protein sequence ID" value="OXA88510.1"/>
    <property type="molecule type" value="Genomic_DNA"/>
</dbReference>
<evidence type="ECO:0000313" key="4">
    <source>
        <dbReference type="Proteomes" id="UP000198302"/>
    </source>
</evidence>
<keyword evidence="4" id="KW-1185">Reference proteome</keyword>
<name>A0A0D0EVE1_9FLAO</name>
<comment type="caution">
    <text evidence="1">The sequence shown here is derived from an EMBL/GenBank/DDBJ whole genome shotgun (WGS) entry which is preliminary data.</text>
</comment>
<dbReference type="OrthoDB" id="9934395at2"/>
<proteinExistence type="predicted"/>
<evidence type="ECO:0000313" key="2">
    <source>
        <dbReference type="EMBL" id="OXA88510.1"/>
    </source>
</evidence>